<organism evidence="1 2">
    <name type="scientific">Algoriphagus alkaliphilus</name>
    <dbReference type="NCBI Taxonomy" id="279824"/>
    <lineage>
        <taxon>Bacteria</taxon>
        <taxon>Pseudomonadati</taxon>
        <taxon>Bacteroidota</taxon>
        <taxon>Cytophagia</taxon>
        <taxon>Cytophagales</taxon>
        <taxon>Cyclobacteriaceae</taxon>
        <taxon>Algoriphagus</taxon>
    </lineage>
</organism>
<dbReference type="STRING" id="279824.SAMN03080617_03484"/>
<protein>
    <recommendedName>
        <fullName evidence="3">Peptidase family S41</fullName>
    </recommendedName>
</protein>
<evidence type="ECO:0008006" key="3">
    <source>
        <dbReference type="Google" id="ProtNLM"/>
    </source>
</evidence>
<gene>
    <name evidence="1" type="ORF">SAMN03080617_03484</name>
</gene>
<keyword evidence="2" id="KW-1185">Reference proteome</keyword>
<accession>A0A1G5ZBT1</accession>
<proteinExistence type="predicted"/>
<dbReference type="EMBL" id="FMXE01000030">
    <property type="protein sequence ID" value="SDA91930.1"/>
    <property type="molecule type" value="Genomic_DNA"/>
</dbReference>
<evidence type="ECO:0000313" key="2">
    <source>
        <dbReference type="Proteomes" id="UP000198756"/>
    </source>
</evidence>
<evidence type="ECO:0000313" key="1">
    <source>
        <dbReference type="EMBL" id="SDA91930.1"/>
    </source>
</evidence>
<dbReference type="OrthoDB" id="5480566at2"/>
<dbReference type="Gene3D" id="3.90.226.10">
    <property type="entry name" value="2-enoyl-CoA Hydratase, Chain A, domain 1"/>
    <property type="match status" value="1"/>
</dbReference>
<dbReference type="Proteomes" id="UP000198756">
    <property type="component" value="Unassembled WGS sequence"/>
</dbReference>
<reference evidence="2" key="1">
    <citation type="submission" date="2016-10" db="EMBL/GenBank/DDBJ databases">
        <authorList>
            <person name="Varghese N."/>
            <person name="Submissions S."/>
        </authorList>
    </citation>
    <scope>NUCLEOTIDE SEQUENCE [LARGE SCALE GENOMIC DNA]</scope>
    <source>
        <strain evidence="2">DSM 22703</strain>
    </source>
</reference>
<dbReference type="AlphaFoldDB" id="A0A1G5ZBT1"/>
<dbReference type="RefSeq" id="WP_092732743.1">
    <property type="nucleotide sequence ID" value="NZ_FMXE01000030.1"/>
</dbReference>
<sequence>MVGEETAGGAEVNSSGFFTIVTLPHSKIDLGIPRLGFHVANLNPAMPKDRGIIPEHLVSPTAEDIESGKDPIFEKALELVVRPNH</sequence>
<name>A0A1G5ZBT1_9BACT</name>